<name>A0A8X6SQI4_TRICX</name>
<gene>
    <name evidence="3" type="primary">NCL1_10765</name>
    <name evidence="3" type="ORF">TNCV_2448121</name>
</gene>
<dbReference type="GO" id="GO:0006313">
    <property type="term" value="P:DNA transposition"/>
    <property type="evidence" value="ECO:0007669"/>
    <property type="project" value="InterPro"/>
</dbReference>
<dbReference type="SUPFAM" id="SSF46689">
    <property type="entry name" value="Homeodomain-like"/>
    <property type="match status" value="1"/>
</dbReference>
<comment type="caution">
    <text evidence="3">The sequence shown here is derived from an EMBL/GenBank/DDBJ whole genome shotgun (WGS) entry which is preliminary data.</text>
</comment>
<keyword evidence="4" id="KW-1185">Reference proteome</keyword>
<dbReference type="AlphaFoldDB" id="A0A8X6SQI4"/>
<dbReference type="InterPro" id="IPR002492">
    <property type="entry name" value="Transposase_Tc1-like"/>
</dbReference>
<sequence>MTGKKQRSAFDQVSEFDRGRIVAYRDCGLTFRAIDSRVGRNQTTVMWICYYWLQEGTTDLCGPSHLPQCTISREDKQIVRMAVTDCSVTSRTVAQHIRSATHHSVSACTIRRRSQQSGLSARRTLLGLPLTQNHRCLRHQWCD</sequence>
<proteinExistence type="predicted"/>
<dbReference type="GO" id="GO:0015074">
    <property type="term" value="P:DNA integration"/>
    <property type="evidence" value="ECO:0007669"/>
    <property type="project" value="InterPro"/>
</dbReference>
<organism evidence="3 4">
    <name type="scientific">Trichonephila clavipes</name>
    <name type="common">Golden silk orbweaver</name>
    <name type="synonym">Nephila clavipes</name>
    <dbReference type="NCBI Taxonomy" id="2585209"/>
    <lineage>
        <taxon>Eukaryota</taxon>
        <taxon>Metazoa</taxon>
        <taxon>Ecdysozoa</taxon>
        <taxon>Arthropoda</taxon>
        <taxon>Chelicerata</taxon>
        <taxon>Arachnida</taxon>
        <taxon>Araneae</taxon>
        <taxon>Araneomorphae</taxon>
        <taxon>Entelegynae</taxon>
        <taxon>Araneoidea</taxon>
        <taxon>Nephilidae</taxon>
        <taxon>Trichonephila</taxon>
    </lineage>
</organism>
<dbReference type="GO" id="GO:0005634">
    <property type="term" value="C:nucleus"/>
    <property type="evidence" value="ECO:0007669"/>
    <property type="project" value="UniProtKB-SubCell"/>
</dbReference>
<accession>A0A8X6SQI4</accession>
<feature type="domain" description="Transposase Tc1-like" evidence="2">
    <location>
        <begin position="75"/>
        <end position="142"/>
    </location>
</feature>
<evidence type="ECO:0000256" key="1">
    <source>
        <dbReference type="ARBA" id="ARBA00004123"/>
    </source>
</evidence>
<protein>
    <submittedName>
        <fullName evidence="3">Transposable element Tcb1 transposase</fullName>
    </submittedName>
</protein>
<evidence type="ECO:0000313" key="3">
    <source>
        <dbReference type="EMBL" id="GFY12621.1"/>
    </source>
</evidence>
<reference evidence="3" key="1">
    <citation type="submission" date="2020-08" db="EMBL/GenBank/DDBJ databases">
        <title>Multicomponent nature underlies the extraordinary mechanical properties of spider dragline silk.</title>
        <authorList>
            <person name="Kono N."/>
            <person name="Nakamura H."/>
            <person name="Mori M."/>
            <person name="Yoshida Y."/>
            <person name="Ohtoshi R."/>
            <person name="Malay A.D."/>
            <person name="Moran D.A.P."/>
            <person name="Tomita M."/>
            <person name="Numata K."/>
            <person name="Arakawa K."/>
        </authorList>
    </citation>
    <scope>NUCLEOTIDE SEQUENCE</scope>
</reference>
<evidence type="ECO:0000259" key="2">
    <source>
        <dbReference type="Pfam" id="PF01498"/>
    </source>
</evidence>
<dbReference type="Proteomes" id="UP000887159">
    <property type="component" value="Unassembled WGS sequence"/>
</dbReference>
<comment type="subcellular location">
    <subcellularLocation>
        <location evidence="1">Nucleus</location>
    </subcellularLocation>
</comment>
<dbReference type="GO" id="GO:0003677">
    <property type="term" value="F:DNA binding"/>
    <property type="evidence" value="ECO:0007669"/>
    <property type="project" value="InterPro"/>
</dbReference>
<dbReference type="EMBL" id="BMAU01021315">
    <property type="protein sequence ID" value="GFY12621.1"/>
    <property type="molecule type" value="Genomic_DNA"/>
</dbReference>
<dbReference type="InterPro" id="IPR009057">
    <property type="entry name" value="Homeodomain-like_sf"/>
</dbReference>
<dbReference type="Pfam" id="PF01498">
    <property type="entry name" value="HTH_Tnp_Tc3_2"/>
    <property type="match status" value="1"/>
</dbReference>
<evidence type="ECO:0000313" key="4">
    <source>
        <dbReference type="Proteomes" id="UP000887159"/>
    </source>
</evidence>